<proteinExistence type="predicted"/>
<evidence type="ECO:0000259" key="6">
    <source>
        <dbReference type="PROSITE" id="PS50222"/>
    </source>
</evidence>
<dbReference type="InterPro" id="IPR035798">
    <property type="entry name" value="EFh_SCGN"/>
</dbReference>
<evidence type="ECO:0000313" key="7">
    <source>
        <dbReference type="Ensembl" id="ENSCSAVP00000001822.1"/>
    </source>
</evidence>
<dbReference type="OMA" id="QFMSAYD"/>
<dbReference type="GeneTree" id="ENSGT00950000183108"/>
<reference evidence="8" key="1">
    <citation type="submission" date="2003-08" db="EMBL/GenBank/DDBJ databases">
        <authorList>
            <person name="Birren B."/>
            <person name="Nusbaum C."/>
            <person name="Abebe A."/>
            <person name="Abouelleil A."/>
            <person name="Adekoya E."/>
            <person name="Ait-zahra M."/>
            <person name="Allen N."/>
            <person name="Allen T."/>
            <person name="An P."/>
            <person name="Anderson M."/>
            <person name="Anderson S."/>
            <person name="Arachchi H."/>
            <person name="Armbruster J."/>
            <person name="Bachantsang P."/>
            <person name="Baldwin J."/>
            <person name="Barry A."/>
            <person name="Bayul T."/>
            <person name="Blitshsteyn B."/>
            <person name="Bloom T."/>
            <person name="Blye J."/>
            <person name="Boguslavskiy L."/>
            <person name="Borowsky M."/>
            <person name="Boukhgalter B."/>
            <person name="Brunache A."/>
            <person name="Butler J."/>
            <person name="Calixte N."/>
            <person name="Calvo S."/>
            <person name="Camarata J."/>
            <person name="Campo K."/>
            <person name="Chang J."/>
            <person name="Cheshatsang Y."/>
            <person name="Citroen M."/>
            <person name="Collymore A."/>
            <person name="Considine T."/>
            <person name="Cook A."/>
            <person name="Cooke P."/>
            <person name="Corum B."/>
            <person name="Cuomo C."/>
            <person name="David R."/>
            <person name="Dawoe T."/>
            <person name="Degray S."/>
            <person name="Dodge S."/>
            <person name="Dooley K."/>
            <person name="Dorje P."/>
            <person name="Dorjee K."/>
            <person name="Dorris L."/>
            <person name="Duffey N."/>
            <person name="Dupes A."/>
            <person name="Elkins T."/>
            <person name="Engels R."/>
            <person name="Erickson J."/>
            <person name="Farina A."/>
            <person name="Faro S."/>
            <person name="Ferreira P."/>
            <person name="Fischer H."/>
            <person name="Fitzgerald M."/>
            <person name="Foley K."/>
            <person name="Gage D."/>
            <person name="Galagan J."/>
            <person name="Gearin G."/>
            <person name="Gnerre S."/>
            <person name="Gnirke A."/>
            <person name="Goyette A."/>
            <person name="Graham J."/>
            <person name="Grandbois E."/>
            <person name="Gyaltsen K."/>
            <person name="Hafez N."/>
            <person name="Hagopian D."/>
            <person name="Hagos B."/>
            <person name="Hall J."/>
            <person name="Hatcher B."/>
            <person name="Heller A."/>
            <person name="Higgins H."/>
            <person name="Honan T."/>
            <person name="Horn A."/>
            <person name="Houde N."/>
            <person name="Hughes L."/>
            <person name="Hulme W."/>
            <person name="Husby E."/>
            <person name="Iliev I."/>
            <person name="Jaffe D."/>
            <person name="Jones C."/>
            <person name="Kamal M."/>
            <person name="Kamat A."/>
            <person name="Kamvysselis M."/>
            <person name="Karlsson E."/>
            <person name="Kells C."/>
            <person name="Kieu A."/>
            <person name="Kisner P."/>
            <person name="Kodira C."/>
            <person name="Kulbokas E."/>
            <person name="Labutti K."/>
            <person name="Lama D."/>
            <person name="Landers T."/>
            <person name="Leger J."/>
            <person name="Levine S."/>
            <person name="Lewis D."/>
            <person name="Lewis T."/>
            <person name="Lindblad-toh K."/>
            <person name="Liu X."/>
            <person name="Lokyitsang T."/>
            <person name="Lokyitsang Y."/>
            <person name="Lucien O."/>
            <person name="Lui A."/>
            <person name="Ma L.J."/>
            <person name="Mabbitt R."/>
            <person name="Macdonald J."/>
            <person name="Maclean C."/>
            <person name="Major J."/>
            <person name="Manning J."/>
            <person name="Marabella R."/>
            <person name="Maru K."/>
            <person name="Matthews C."/>
            <person name="Mauceli E."/>
            <person name="Mccarthy M."/>
            <person name="Mcdonough S."/>
            <person name="Mcghee T."/>
            <person name="Meldrim J."/>
            <person name="Meneus L."/>
            <person name="Mesirov J."/>
            <person name="Mihalev A."/>
            <person name="Mihova T."/>
            <person name="Mikkelsen T."/>
            <person name="Mlenga V."/>
            <person name="Moru K."/>
            <person name="Mozes J."/>
            <person name="Mulrain L."/>
            <person name="Munson G."/>
            <person name="Naylor J."/>
            <person name="Newes C."/>
            <person name="Nguyen C."/>
            <person name="Nguyen N."/>
            <person name="Nguyen T."/>
            <person name="Nicol R."/>
            <person name="Nielsen C."/>
            <person name="Nizzari M."/>
            <person name="Norbu C."/>
            <person name="Norbu N."/>
            <person name="O'donnell P."/>
            <person name="Okoawo O."/>
            <person name="O'leary S."/>
            <person name="Omotosho B."/>
            <person name="O'neill K."/>
            <person name="Osman S."/>
            <person name="Parker S."/>
            <person name="Perrin D."/>
            <person name="Phunkhang P."/>
            <person name="Piqani B."/>
            <person name="Purcell S."/>
            <person name="Rachupka T."/>
            <person name="Ramasamy U."/>
            <person name="Rameau R."/>
            <person name="Ray V."/>
            <person name="Raymond C."/>
            <person name="Retta R."/>
            <person name="Richardson S."/>
            <person name="Rise C."/>
            <person name="Rodriguez J."/>
            <person name="Rogers J."/>
            <person name="Rogov P."/>
            <person name="Rutman M."/>
            <person name="Schupbach R."/>
            <person name="Seaman C."/>
            <person name="Settipalli S."/>
            <person name="Sharpe T."/>
            <person name="Sheridan J."/>
            <person name="Sherpa N."/>
            <person name="Shi J."/>
            <person name="Smirnov S."/>
            <person name="Smith C."/>
            <person name="Sougnez C."/>
            <person name="Spencer B."/>
            <person name="Stalker J."/>
            <person name="Stange-thomann N."/>
            <person name="Stavropoulos S."/>
            <person name="Stetson K."/>
            <person name="Stone C."/>
            <person name="Stone S."/>
            <person name="Stubbs M."/>
            <person name="Talamas J."/>
            <person name="Tchuinga P."/>
            <person name="Tenzing P."/>
            <person name="Tesfaye S."/>
            <person name="Theodore J."/>
            <person name="Thoulutsang Y."/>
            <person name="Topham K."/>
            <person name="Towey S."/>
            <person name="Tsamla T."/>
            <person name="Tsomo N."/>
            <person name="Vallee D."/>
            <person name="Vassiliev H."/>
            <person name="Venkataraman V."/>
            <person name="Vinson J."/>
            <person name="Vo A."/>
            <person name="Wade C."/>
            <person name="Wang S."/>
            <person name="Wangchuk T."/>
            <person name="Wangdi T."/>
            <person name="Whittaker C."/>
            <person name="Wilkinson J."/>
            <person name="Wu Y."/>
            <person name="Wyman D."/>
            <person name="Yadav S."/>
            <person name="Yang S."/>
            <person name="Yang X."/>
            <person name="Yeager S."/>
            <person name="Yee E."/>
            <person name="Young G."/>
            <person name="Zainoun J."/>
            <person name="Zembeck L."/>
            <person name="Zimmer A."/>
            <person name="Zody M."/>
            <person name="Lander E."/>
        </authorList>
    </citation>
    <scope>NUCLEOTIDE SEQUENCE [LARGE SCALE GENOMIC DNA]</scope>
</reference>
<reference evidence="7" key="3">
    <citation type="submission" date="2025-09" db="UniProtKB">
        <authorList>
            <consortium name="Ensembl"/>
        </authorList>
    </citation>
    <scope>IDENTIFICATION</scope>
</reference>
<sequence>MVDALDGSLGLNKITATEFAQLWNTFDANQSGYIEGNELDSFFYDLAKNILKKEPTEDEHKKIKTLFMSAYDKAKDGRISMNELAKMLLSQDEEFLLFFRRKIPLNSSVTFMQIWRSYDKNRSGFLSKDELRNFVSDYAIAAGCESITSAKVDEYTASMMSLFDLNSDGLLTLQDMARLVNVSQNFLLQFRIQAGSKEQRKQDFQKIFQHYDQSNSGALEGVEVDGFVKDMMETIRGPLTASELDELKVSVLKHCDVNGDGKIQKNELAVCLGVQL</sequence>
<evidence type="ECO:0000256" key="2">
    <source>
        <dbReference type="ARBA" id="ARBA00019102"/>
    </source>
</evidence>
<dbReference type="HOGENOM" id="CLU_054826_1_1_1"/>
<evidence type="ECO:0000256" key="4">
    <source>
        <dbReference type="ARBA" id="ARBA00022737"/>
    </source>
</evidence>
<dbReference type="eggNOG" id="KOG0027">
    <property type="taxonomic scope" value="Eukaryota"/>
</dbReference>
<dbReference type="InterPro" id="IPR018247">
    <property type="entry name" value="EF_Hand_1_Ca_BS"/>
</dbReference>
<dbReference type="GO" id="GO:0099509">
    <property type="term" value="P:regulation of presynaptic cytosolic calcium ion concentration"/>
    <property type="evidence" value="ECO:0007669"/>
    <property type="project" value="TreeGrafter"/>
</dbReference>
<organism evidence="7 8">
    <name type="scientific">Ciona savignyi</name>
    <name type="common">Pacific transparent sea squirt</name>
    <dbReference type="NCBI Taxonomy" id="51511"/>
    <lineage>
        <taxon>Eukaryota</taxon>
        <taxon>Metazoa</taxon>
        <taxon>Chordata</taxon>
        <taxon>Tunicata</taxon>
        <taxon>Ascidiacea</taxon>
        <taxon>Phlebobranchia</taxon>
        <taxon>Cionidae</taxon>
        <taxon>Ciona</taxon>
    </lineage>
</organism>
<evidence type="ECO:0000313" key="8">
    <source>
        <dbReference type="Proteomes" id="UP000007875"/>
    </source>
</evidence>
<dbReference type="PROSITE" id="PS50222">
    <property type="entry name" value="EF_HAND_2"/>
    <property type="match status" value="6"/>
</dbReference>
<dbReference type="InterPro" id="IPR002048">
    <property type="entry name" value="EF_hand_dom"/>
</dbReference>
<evidence type="ECO:0000256" key="1">
    <source>
        <dbReference type="ARBA" id="ARBA00004496"/>
    </source>
</evidence>
<comment type="subcellular location">
    <subcellularLocation>
        <location evidence="1">Cytoplasm</location>
    </subcellularLocation>
</comment>
<dbReference type="GO" id="GO:0030425">
    <property type="term" value="C:dendrite"/>
    <property type="evidence" value="ECO:0007669"/>
    <property type="project" value="TreeGrafter"/>
</dbReference>
<dbReference type="GO" id="GO:0005509">
    <property type="term" value="F:calcium ion binding"/>
    <property type="evidence" value="ECO:0007669"/>
    <property type="project" value="InterPro"/>
</dbReference>
<reference evidence="7" key="2">
    <citation type="submission" date="2025-08" db="UniProtKB">
        <authorList>
            <consortium name="Ensembl"/>
        </authorList>
    </citation>
    <scope>IDENTIFICATION</scope>
</reference>
<feature type="domain" description="EF-hand" evidence="6">
    <location>
        <begin position="151"/>
        <end position="186"/>
    </location>
</feature>
<dbReference type="STRING" id="51511.ENSCSAVP00000001822"/>
<evidence type="ECO:0000256" key="5">
    <source>
        <dbReference type="ARBA" id="ARBA00022837"/>
    </source>
</evidence>
<feature type="domain" description="EF-hand" evidence="6">
    <location>
        <begin position="58"/>
        <end position="94"/>
    </location>
</feature>
<name>H2Y924_CIOSA</name>
<dbReference type="GO" id="GO:0043195">
    <property type="term" value="C:terminal bouton"/>
    <property type="evidence" value="ECO:0007669"/>
    <property type="project" value="TreeGrafter"/>
</dbReference>
<feature type="domain" description="EF-hand" evidence="6">
    <location>
        <begin position="106"/>
        <end position="141"/>
    </location>
</feature>
<keyword evidence="5" id="KW-0106">Calcium</keyword>
<dbReference type="PROSITE" id="PS00018">
    <property type="entry name" value="EF_HAND_1"/>
    <property type="match status" value="5"/>
</dbReference>
<dbReference type="InParanoid" id="H2Y924"/>
<dbReference type="GO" id="GO:0005829">
    <property type="term" value="C:cytosol"/>
    <property type="evidence" value="ECO:0007669"/>
    <property type="project" value="TreeGrafter"/>
</dbReference>
<dbReference type="PANTHER" id="PTHR19972">
    <property type="entry name" value="CALBINDIN"/>
    <property type="match status" value="1"/>
</dbReference>
<dbReference type="GO" id="GO:1900271">
    <property type="term" value="P:regulation of long-term synaptic potentiation"/>
    <property type="evidence" value="ECO:0007669"/>
    <property type="project" value="TreeGrafter"/>
</dbReference>
<dbReference type="AlphaFoldDB" id="H2Y924"/>
<dbReference type="PANTHER" id="PTHR19972:SF15">
    <property type="entry name" value="SECRETAGOGIN"/>
    <property type="match status" value="1"/>
</dbReference>
<dbReference type="Proteomes" id="UP000007875">
    <property type="component" value="Unassembled WGS sequence"/>
</dbReference>
<evidence type="ECO:0000256" key="3">
    <source>
        <dbReference type="ARBA" id="ARBA00022490"/>
    </source>
</evidence>
<dbReference type="InterPro" id="IPR011992">
    <property type="entry name" value="EF-hand-dom_pair"/>
</dbReference>
<protein>
    <recommendedName>
        <fullName evidence="2">Secretagogin</fullName>
    </recommendedName>
</protein>
<dbReference type="SUPFAM" id="SSF47473">
    <property type="entry name" value="EF-hand"/>
    <property type="match status" value="2"/>
</dbReference>
<keyword evidence="4" id="KW-0677">Repeat</keyword>
<accession>H2Y924</accession>
<feature type="domain" description="EF-hand" evidence="6">
    <location>
        <begin position="243"/>
        <end position="276"/>
    </location>
</feature>
<feature type="domain" description="EF-hand" evidence="6">
    <location>
        <begin position="14"/>
        <end position="49"/>
    </location>
</feature>
<dbReference type="CDD" id="cd16178">
    <property type="entry name" value="EFh_HEF_SCGN"/>
    <property type="match status" value="1"/>
</dbReference>
<dbReference type="SMART" id="SM00054">
    <property type="entry name" value="EFh"/>
    <property type="match status" value="6"/>
</dbReference>
<dbReference type="Ensembl" id="ENSCSAVT00000001854.1">
    <property type="protein sequence ID" value="ENSCSAVP00000001822.1"/>
    <property type="gene ID" value="ENSCSAVG00000001061.1"/>
</dbReference>
<dbReference type="Pfam" id="PF13499">
    <property type="entry name" value="EF-hand_7"/>
    <property type="match status" value="2"/>
</dbReference>
<dbReference type="InterPro" id="IPR051001">
    <property type="entry name" value="Calbindin_Ca-bind"/>
</dbReference>
<dbReference type="Pfam" id="PF13202">
    <property type="entry name" value="EF-hand_5"/>
    <property type="match status" value="1"/>
</dbReference>
<dbReference type="Gene3D" id="1.10.238.10">
    <property type="entry name" value="EF-hand"/>
    <property type="match status" value="3"/>
</dbReference>
<dbReference type="GO" id="GO:0005634">
    <property type="term" value="C:nucleus"/>
    <property type="evidence" value="ECO:0007669"/>
    <property type="project" value="TreeGrafter"/>
</dbReference>
<feature type="domain" description="EF-hand" evidence="6">
    <location>
        <begin position="199"/>
        <end position="234"/>
    </location>
</feature>
<keyword evidence="8" id="KW-1185">Reference proteome</keyword>
<keyword evidence="3" id="KW-0963">Cytoplasm</keyword>